<evidence type="ECO:0000256" key="1">
    <source>
        <dbReference type="ARBA" id="ARBA00004191"/>
    </source>
</evidence>
<dbReference type="AlphaFoldDB" id="A0AAN8RY19"/>
<feature type="transmembrane region" description="Helical" evidence="6">
    <location>
        <begin position="393"/>
        <end position="416"/>
    </location>
</feature>
<dbReference type="Gene3D" id="3.80.20.20">
    <property type="entry name" value="Receptor L-domain"/>
    <property type="match status" value="2"/>
</dbReference>
<organism evidence="8 9">
    <name type="scientific">Arthrobotrys conoides</name>
    <dbReference type="NCBI Taxonomy" id="74498"/>
    <lineage>
        <taxon>Eukaryota</taxon>
        <taxon>Fungi</taxon>
        <taxon>Dikarya</taxon>
        <taxon>Ascomycota</taxon>
        <taxon>Pezizomycotina</taxon>
        <taxon>Orbiliomycetes</taxon>
        <taxon>Orbiliales</taxon>
        <taxon>Orbiliaceae</taxon>
        <taxon>Arthrobotrys</taxon>
    </lineage>
</organism>
<feature type="signal peptide" evidence="7">
    <location>
        <begin position="1"/>
        <end position="25"/>
    </location>
</feature>
<protein>
    <submittedName>
        <fullName evidence="8">Uncharacterized protein</fullName>
    </submittedName>
</protein>
<dbReference type="InterPro" id="IPR051648">
    <property type="entry name" value="CWI-Assembly_Regulator"/>
</dbReference>
<evidence type="ECO:0000256" key="6">
    <source>
        <dbReference type="SAM" id="Phobius"/>
    </source>
</evidence>
<comment type="caution">
    <text evidence="8">The sequence shown here is derived from an EMBL/GenBank/DDBJ whole genome shotgun (WGS) entry which is preliminary data.</text>
</comment>
<dbReference type="Proteomes" id="UP001307849">
    <property type="component" value="Unassembled WGS sequence"/>
</dbReference>
<keyword evidence="4 7" id="KW-0732">Signal</keyword>
<keyword evidence="3" id="KW-0964">Secreted</keyword>
<dbReference type="GO" id="GO:0031505">
    <property type="term" value="P:fungal-type cell wall organization"/>
    <property type="evidence" value="ECO:0007669"/>
    <property type="project" value="TreeGrafter"/>
</dbReference>
<evidence type="ECO:0000256" key="2">
    <source>
        <dbReference type="ARBA" id="ARBA00022512"/>
    </source>
</evidence>
<keyword evidence="9" id="KW-1185">Reference proteome</keyword>
<keyword evidence="2" id="KW-0134">Cell wall</keyword>
<keyword evidence="5" id="KW-0325">Glycoprotein</keyword>
<keyword evidence="6" id="KW-0812">Transmembrane</keyword>
<comment type="subcellular location">
    <subcellularLocation>
        <location evidence="1">Secreted</location>
        <location evidence="1">Cell wall</location>
    </subcellularLocation>
</comment>
<evidence type="ECO:0000256" key="5">
    <source>
        <dbReference type="ARBA" id="ARBA00023180"/>
    </source>
</evidence>
<accession>A0AAN8RY19</accession>
<dbReference type="EMBL" id="JAVHJM010000004">
    <property type="protein sequence ID" value="KAK6515085.1"/>
    <property type="molecule type" value="Genomic_DNA"/>
</dbReference>
<feature type="chain" id="PRO_5043015853" evidence="7">
    <location>
        <begin position="26"/>
        <end position="437"/>
    </location>
</feature>
<dbReference type="GO" id="GO:0009277">
    <property type="term" value="C:fungal-type cell wall"/>
    <property type="evidence" value="ECO:0007669"/>
    <property type="project" value="TreeGrafter"/>
</dbReference>
<dbReference type="InterPro" id="IPR036941">
    <property type="entry name" value="Rcpt_L-dom_sf"/>
</dbReference>
<dbReference type="SUPFAM" id="SSF52058">
    <property type="entry name" value="L domain-like"/>
    <property type="match status" value="2"/>
</dbReference>
<dbReference type="GO" id="GO:0005886">
    <property type="term" value="C:plasma membrane"/>
    <property type="evidence" value="ECO:0007669"/>
    <property type="project" value="TreeGrafter"/>
</dbReference>
<evidence type="ECO:0000256" key="3">
    <source>
        <dbReference type="ARBA" id="ARBA00022525"/>
    </source>
</evidence>
<dbReference type="GO" id="GO:0009986">
    <property type="term" value="C:cell surface"/>
    <property type="evidence" value="ECO:0007669"/>
    <property type="project" value="TreeGrafter"/>
</dbReference>
<evidence type="ECO:0000313" key="9">
    <source>
        <dbReference type="Proteomes" id="UP001307849"/>
    </source>
</evidence>
<reference evidence="8 9" key="1">
    <citation type="submission" date="2019-10" db="EMBL/GenBank/DDBJ databases">
        <authorList>
            <person name="Palmer J.M."/>
        </authorList>
    </citation>
    <scope>NUCLEOTIDE SEQUENCE [LARGE SCALE GENOMIC DNA]</scope>
    <source>
        <strain evidence="8 9">TWF506</strain>
    </source>
</reference>
<proteinExistence type="predicted"/>
<name>A0AAN8RY19_9PEZI</name>
<evidence type="ECO:0000256" key="7">
    <source>
        <dbReference type="SAM" id="SignalP"/>
    </source>
</evidence>
<dbReference type="PANTHER" id="PTHR31018:SF3">
    <property type="entry name" value="RECEPTOR PROTEIN-TYROSINE KINASE"/>
    <property type="match status" value="1"/>
</dbReference>
<evidence type="ECO:0000313" key="8">
    <source>
        <dbReference type="EMBL" id="KAK6515085.1"/>
    </source>
</evidence>
<evidence type="ECO:0000256" key="4">
    <source>
        <dbReference type="ARBA" id="ARBA00022729"/>
    </source>
</evidence>
<gene>
    <name evidence="8" type="ORF">TWF506_007434</name>
</gene>
<keyword evidence="6" id="KW-0472">Membrane</keyword>
<sequence length="437" mass="47772">MRLKQPKFYVLSFLTTITSITRVSSQTFNCTAELQTVNSQSDLDELSNCGTLSGSLSLGRDIVNATINGIQTIRGAFRIPYGAKVQRVEAPDLAFIGGIMHLNGALNLTFLNMPSLANVGSIRFEDLPRLRTLGFGSQVGSLNDEFTSIQLVVWDTAIESLKDIIYQKIETVQINENPNLMDINLPIKNITGVFAVRENGEGTKVSLPYLESAGYVSMGAAVGEVNLPNLTWVETSVVISSRSLKTLEFPNLVNIGKERVSTNTRQASLEISRSPNLTEISFPKLEYIMSDLRINGSEKWAHLKGFPVLETVARDIVINGSFTDIDLPKLRAGDRASTFWINSPEVDCTDLIGRPTFKDGDWWTNITCNGRAFDLSPNDPVREGGEKSLSGGAIGGIVVGVIAAIGVALVVVFVCFRRKGYTHSLPWNRSELPKIPG</sequence>
<keyword evidence="6" id="KW-1133">Transmembrane helix</keyword>
<dbReference type="PANTHER" id="PTHR31018">
    <property type="entry name" value="SPORULATION-SPECIFIC PROTEIN-RELATED"/>
    <property type="match status" value="1"/>
</dbReference>